<proteinExistence type="predicted"/>
<feature type="transmembrane region" description="Helical" evidence="1">
    <location>
        <begin position="82"/>
        <end position="103"/>
    </location>
</feature>
<keyword evidence="3" id="KW-1185">Reference proteome</keyword>
<accession>A0A5C8I667</accession>
<dbReference type="EMBL" id="VRSX01000001">
    <property type="protein sequence ID" value="TXK14917.1"/>
    <property type="molecule type" value="Genomic_DNA"/>
</dbReference>
<evidence type="ECO:0000313" key="2">
    <source>
        <dbReference type="EMBL" id="TXK14917.1"/>
    </source>
</evidence>
<organism evidence="2 3">
    <name type="scientific">Microbacterium saccharophilum</name>
    <dbReference type="NCBI Taxonomy" id="1213358"/>
    <lineage>
        <taxon>Bacteria</taxon>
        <taxon>Bacillati</taxon>
        <taxon>Actinomycetota</taxon>
        <taxon>Actinomycetes</taxon>
        <taxon>Micrococcales</taxon>
        <taxon>Microbacteriaceae</taxon>
        <taxon>Microbacterium</taxon>
    </lineage>
</organism>
<dbReference type="OrthoDB" id="5081347at2"/>
<keyword evidence="1" id="KW-1133">Transmembrane helix</keyword>
<name>A0A5C8I667_9MICO</name>
<keyword evidence="1" id="KW-0812">Transmembrane</keyword>
<protein>
    <submittedName>
        <fullName evidence="2">Uncharacterized protein</fullName>
    </submittedName>
</protein>
<reference evidence="2 3" key="1">
    <citation type="submission" date="2019-08" db="EMBL/GenBank/DDBJ databases">
        <authorList>
            <person name="Dong K."/>
        </authorList>
    </citation>
    <scope>NUCLEOTIDE SEQUENCE [LARGE SCALE GENOMIC DNA]</scope>
    <source>
        <strain evidence="2 3">K-1</strain>
    </source>
</reference>
<evidence type="ECO:0000256" key="1">
    <source>
        <dbReference type="SAM" id="Phobius"/>
    </source>
</evidence>
<sequence length="254" mass="27156">MDAKRRAALNDLRRRVYGPEGAHDTETLDRLRVLEEEMHRDVPPTEAFAAPALTTVAPETATVYTATPPRARDAERPAWRRTVPTAVGAVVIVVVALALSGVFGRPPAITTHAVPAAEARALAADAGAVMLQRIVVLSGFDLVPLPEGEHVPAFPTDGTMQWAVLVAHSHGWAVWIAGADGERGTEHCLAAEREDEAWARCVLADDQDDEVLAVTVPGAASGRGGRPLPGERLGFWWSAAERAIYVVRTTTNGD</sequence>
<dbReference type="RefSeq" id="WP_147049756.1">
    <property type="nucleotide sequence ID" value="NZ_BKAH01000003.1"/>
</dbReference>
<keyword evidence="1" id="KW-0472">Membrane</keyword>
<comment type="caution">
    <text evidence="2">The sequence shown here is derived from an EMBL/GenBank/DDBJ whole genome shotgun (WGS) entry which is preliminary data.</text>
</comment>
<dbReference type="Proteomes" id="UP000321949">
    <property type="component" value="Unassembled WGS sequence"/>
</dbReference>
<dbReference type="AlphaFoldDB" id="A0A5C8I667"/>
<gene>
    <name evidence="2" type="ORF">FVP74_00350</name>
</gene>
<evidence type="ECO:0000313" key="3">
    <source>
        <dbReference type="Proteomes" id="UP000321949"/>
    </source>
</evidence>